<keyword evidence="2" id="KW-1185">Reference proteome</keyword>
<evidence type="ECO:0000313" key="2">
    <source>
        <dbReference type="Proteomes" id="UP001419268"/>
    </source>
</evidence>
<comment type="caution">
    <text evidence="1">The sequence shown here is derived from an EMBL/GenBank/DDBJ whole genome shotgun (WGS) entry which is preliminary data.</text>
</comment>
<dbReference type="EMBL" id="JBBNAG010000004">
    <property type="protein sequence ID" value="KAK9140288.1"/>
    <property type="molecule type" value="Genomic_DNA"/>
</dbReference>
<sequence length="93" mass="10387">MSPGDHHVDLCRLYDPDQTANHLAEVSSPVFAGPDLSSVSLVYDQTENSKLADSDVYVDLAAQPEPLIDWPFEQDMSRVRGTCRKSLPVYELH</sequence>
<evidence type="ECO:0000313" key="1">
    <source>
        <dbReference type="EMBL" id="KAK9140288.1"/>
    </source>
</evidence>
<accession>A0AAP0PCY1</accession>
<reference evidence="1 2" key="1">
    <citation type="submission" date="2024-01" db="EMBL/GenBank/DDBJ databases">
        <title>Genome assemblies of Stephania.</title>
        <authorList>
            <person name="Yang L."/>
        </authorList>
    </citation>
    <scope>NUCLEOTIDE SEQUENCE [LARGE SCALE GENOMIC DNA]</scope>
    <source>
        <strain evidence="1">JXDWG</strain>
        <tissue evidence="1">Leaf</tissue>
    </source>
</reference>
<proteinExistence type="predicted"/>
<dbReference type="AlphaFoldDB" id="A0AAP0PCY1"/>
<dbReference type="Proteomes" id="UP001419268">
    <property type="component" value="Unassembled WGS sequence"/>
</dbReference>
<gene>
    <name evidence="1" type="ORF">Scep_009969</name>
</gene>
<organism evidence="1 2">
    <name type="scientific">Stephania cephalantha</name>
    <dbReference type="NCBI Taxonomy" id="152367"/>
    <lineage>
        <taxon>Eukaryota</taxon>
        <taxon>Viridiplantae</taxon>
        <taxon>Streptophyta</taxon>
        <taxon>Embryophyta</taxon>
        <taxon>Tracheophyta</taxon>
        <taxon>Spermatophyta</taxon>
        <taxon>Magnoliopsida</taxon>
        <taxon>Ranunculales</taxon>
        <taxon>Menispermaceae</taxon>
        <taxon>Menispermoideae</taxon>
        <taxon>Cissampelideae</taxon>
        <taxon>Stephania</taxon>
    </lineage>
</organism>
<protein>
    <submittedName>
        <fullName evidence="1">Uncharacterized protein</fullName>
    </submittedName>
</protein>
<name>A0AAP0PCY1_9MAGN</name>